<keyword evidence="5" id="KW-1185">Reference proteome</keyword>
<dbReference type="Pfam" id="PF04536">
    <property type="entry name" value="TPM_phosphatase"/>
    <property type="match status" value="1"/>
</dbReference>
<evidence type="ECO:0000313" key="4">
    <source>
        <dbReference type="EMBL" id="TXB62254.1"/>
    </source>
</evidence>
<evidence type="ECO:0000256" key="2">
    <source>
        <dbReference type="SAM" id="SignalP"/>
    </source>
</evidence>
<dbReference type="OrthoDB" id="9810918at2"/>
<sequence>MMKTNCPMTFPTAKRAVYFLFSALLLATAPALAQEAVPEPTGFLVNDYAGLLSRQEVEQLGGKLSQYARRTSTQIVVVTETALNGADPFSRGLAYFEKWGIGGSRENSNGVLLYVAKADRKVRIVTGYGAEGFLPDALSKRIIDQIITPNFREGRYFRGLDRATSAIMELGEGEYINDTPQRGQQKKAKGGIPTLLIIILVVLIIIFLSRRGGGGDDDDDDGGYYRGGRYDMDRRRRRGRRGGGWFFFPFPMGGGYRGGGGGWPGGGGSSDGWGGFGGGGFGGFGGGLTGGGGAGGEW</sequence>
<comment type="caution">
    <text evidence="4">The sequence shown here is derived from an EMBL/GenBank/DDBJ whole genome shotgun (WGS) entry which is preliminary data.</text>
</comment>
<dbReference type="AlphaFoldDB" id="A0A5C6RJX9"/>
<feature type="transmembrane region" description="Helical" evidence="1">
    <location>
        <begin position="190"/>
        <end position="208"/>
    </location>
</feature>
<dbReference type="EMBL" id="VOOR01000033">
    <property type="protein sequence ID" value="TXB62254.1"/>
    <property type="molecule type" value="Genomic_DNA"/>
</dbReference>
<dbReference type="Gene3D" id="3.10.310.50">
    <property type="match status" value="1"/>
</dbReference>
<dbReference type="PANTHER" id="PTHR30373">
    <property type="entry name" value="UPF0603 PROTEIN YGCG"/>
    <property type="match status" value="1"/>
</dbReference>
<proteinExistence type="predicted"/>
<evidence type="ECO:0000256" key="1">
    <source>
        <dbReference type="SAM" id="Phobius"/>
    </source>
</evidence>
<reference evidence="4 5" key="1">
    <citation type="submission" date="2019-08" db="EMBL/GenBank/DDBJ databases">
        <title>Genome of Phaeodactylibacter luteus.</title>
        <authorList>
            <person name="Bowman J.P."/>
        </authorList>
    </citation>
    <scope>NUCLEOTIDE SEQUENCE [LARGE SCALE GENOMIC DNA]</scope>
    <source>
        <strain evidence="4 5">KCTC 42180</strain>
    </source>
</reference>
<keyword evidence="1" id="KW-0812">Transmembrane</keyword>
<evidence type="ECO:0000259" key="3">
    <source>
        <dbReference type="Pfam" id="PF04536"/>
    </source>
</evidence>
<keyword evidence="1" id="KW-0472">Membrane</keyword>
<keyword evidence="2" id="KW-0732">Signal</keyword>
<feature type="domain" description="TPM" evidence="3">
    <location>
        <begin position="45"/>
        <end position="169"/>
    </location>
</feature>
<dbReference type="PANTHER" id="PTHR30373:SF2">
    <property type="entry name" value="UPF0603 PROTEIN YGCG"/>
    <property type="match status" value="1"/>
</dbReference>
<name>A0A5C6RJX9_9BACT</name>
<evidence type="ECO:0000313" key="5">
    <source>
        <dbReference type="Proteomes" id="UP000321580"/>
    </source>
</evidence>
<feature type="chain" id="PRO_5022686163" evidence="2">
    <location>
        <begin position="34"/>
        <end position="298"/>
    </location>
</feature>
<protein>
    <submittedName>
        <fullName evidence="4">TPM domain-containing protein</fullName>
    </submittedName>
</protein>
<keyword evidence="1" id="KW-1133">Transmembrane helix</keyword>
<feature type="signal peptide" evidence="2">
    <location>
        <begin position="1"/>
        <end position="33"/>
    </location>
</feature>
<accession>A0A5C6RJX9</accession>
<gene>
    <name evidence="4" type="ORF">FRY97_15040</name>
</gene>
<dbReference type="Proteomes" id="UP000321580">
    <property type="component" value="Unassembled WGS sequence"/>
</dbReference>
<dbReference type="InterPro" id="IPR007621">
    <property type="entry name" value="TPM_dom"/>
</dbReference>
<organism evidence="4 5">
    <name type="scientific">Phaeodactylibacter luteus</name>
    <dbReference type="NCBI Taxonomy" id="1564516"/>
    <lineage>
        <taxon>Bacteria</taxon>
        <taxon>Pseudomonadati</taxon>
        <taxon>Bacteroidota</taxon>
        <taxon>Saprospiria</taxon>
        <taxon>Saprospirales</taxon>
        <taxon>Haliscomenobacteraceae</taxon>
        <taxon>Phaeodactylibacter</taxon>
    </lineage>
</organism>